<accession>A0A9P3GNS5</accession>
<protein>
    <submittedName>
        <fullName evidence="1">Uncharacterized protein</fullName>
    </submittedName>
</protein>
<keyword evidence="2" id="KW-1185">Reference proteome</keyword>
<name>A0A9P3GNS5_9APHY</name>
<dbReference type="AlphaFoldDB" id="A0A9P3GNS5"/>
<evidence type="ECO:0000313" key="1">
    <source>
        <dbReference type="EMBL" id="GJE98391.1"/>
    </source>
</evidence>
<dbReference type="SUPFAM" id="SSF52047">
    <property type="entry name" value="RNI-like"/>
    <property type="match status" value="1"/>
</dbReference>
<evidence type="ECO:0000313" key="2">
    <source>
        <dbReference type="Proteomes" id="UP000703269"/>
    </source>
</evidence>
<reference evidence="1 2" key="1">
    <citation type="submission" date="2021-08" db="EMBL/GenBank/DDBJ databases">
        <title>Draft Genome Sequence of Phanerochaete sordida strain YK-624.</title>
        <authorList>
            <person name="Mori T."/>
            <person name="Dohra H."/>
            <person name="Suzuki T."/>
            <person name="Kawagishi H."/>
            <person name="Hirai H."/>
        </authorList>
    </citation>
    <scope>NUCLEOTIDE SEQUENCE [LARGE SCALE GENOMIC DNA]</scope>
    <source>
        <strain evidence="1 2">YK-624</strain>
    </source>
</reference>
<organism evidence="1 2">
    <name type="scientific">Phanerochaete sordida</name>
    <dbReference type="NCBI Taxonomy" id="48140"/>
    <lineage>
        <taxon>Eukaryota</taxon>
        <taxon>Fungi</taxon>
        <taxon>Dikarya</taxon>
        <taxon>Basidiomycota</taxon>
        <taxon>Agaricomycotina</taxon>
        <taxon>Agaricomycetes</taxon>
        <taxon>Polyporales</taxon>
        <taxon>Phanerochaetaceae</taxon>
        <taxon>Phanerochaete</taxon>
    </lineage>
</organism>
<comment type="caution">
    <text evidence="1">The sequence shown here is derived from an EMBL/GenBank/DDBJ whole genome shotgun (WGS) entry which is preliminary data.</text>
</comment>
<dbReference type="Proteomes" id="UP000703269">
    <property type="component" value="Unassembled WGS sequence"/>
</dbReference>
<sequence>MLDADHFATLLRMTPNVHKLFLSDIWLIFPDYFVYPAYRTSLLHLELSYPSFEPSSSDMVCLLRFFEDIRLLTWRHCGLTHMEYMTHPSALPPPPVVKQLTVEGIDVEAAEFDNLPANLIDFDHLERVELVPNGPFYAIYYDVLEKAASTMRHLRMYLVQGYGADGYGTPARLVSNALRGPRLEELLLEIDLKLPYVAYSIETLAEVLSAAQITANQFPALRRLVLIFHFDRDTHELPEPEPEELDLDFETDIDRMLVEIVSQSHAAKIECRWHELYNPLGEDLEACLRKIFPRLIEQKALELIQIPAQDPR</sequence>
<gene>
    <name evidence="1" type="ORF">PsYK624_146200</name>
</gene>
<dbReference type="EMBL" id="BPQB01000087">
    <property type="protein sequence ID" value="GJE98391.1"/>
    <property type="molecule type" value="Genomic_DNA"/>
</dbReference>
<proteinExistence type="predicted"/>